<feature type="domain" description="PX" evidence="12">
    <location>
        <begin position="65"/>
        <end position="183"/>
    </location>
</feature>
<reference evidence="13 14" key="1">
    <citation type="submission" date="2019-01" db="EMBL/GenBank/DDBJ databases">
        <title>A draft genome assembly of the solar-powered sea slug Elysia chlorotica.</title>
        <authorList>
            <person name="Cai H."/>
            <person name="Li Q."/>
            <person name="Fang X."/>
            <person name="Li J."/>
            <person name="Curtis N.E."/>
            <person name="Altenburger A."/>
            <person name="Shibata T."/>
            <person name="Feng M."/>
            <person name="Maeda T."/>
            <person name="Schwartz J.A."/>
            <person name="Shigenobu S."/>
            <person name="Lundholm N."/>
            <person name="Nishiyama T."/>
            <person name="Yang H."/>
            <person name="Hasebe M."/>
            <person name="Li S."/>
            <person name="Pierce S.K."/>
            <person name="Wang J."/>
        </authorList>
    </citation>
    <scope>NUCLEOTIDE SEQUENCE [LARGE SCALE GENOMIC DNA]</scope>
    <source>
        <strain evidence="13">EC2010</strain>
        <tissue evidence="13">Whole organism of an adult</tissue>
    </source>
</reference>
<dbReference type="InterPro" id="IPR036871">
    <property type="entry name" value="PX_dom_sf"/>
</dbReference>
<dbReference type="PROSITE" id="PS50195">
    <property type="entry name" value="PX"/>
    <property type="match status" value="1"/>
</dbReference>
<evidence type="ECO:0000256" key="10">
    <source>
        <dbReference type="ARBA" id="ARBA00029433"/>
    </source>
</evidence>
<protein>
    <recommendedName>
        <fullName evidence="12">PX domain-containing protein</fullName>
    </recommendedName>
</protein>
<keyword evidence="5" id="KW-0963">Cytoplasm</keyword>
<keyword evidence="7" id="KW-0653">Protein transport</keyword>
<dbReference type="SUPFAM" id="SSF64268">
    <property type="entry name" value="PX domain"/>
    <property type="match status" value="1"/>
</dbReference>
<proteinExistence type="inferred from homology"/>
<keyword evidence="14" id="KW-1185">Reference proteome</keyword>
<comment type="similarity">
    <text evidence="3">Belongs to the sorting nexin family.</text>
</comment>
<evidence type="ECO:0000256" key="6">
    <source>
        <dbReference type="ARBA" id="ARBA00022753"/>
    </source>
</evidence>
<dbReference type="InterPro" id="IPR043544">
    <property type="entry name" value="SNX10/11"/>
</dbReference>
<dbReference type="AlphaFoldDB" id="A0A3S1BAG6"/>
<keyword evidence="6" id="KW-0967">Endosome</keyword>
<keyword evidence="9" id="KW-0472">Membrane</keyword>
<organism evidence="13 14">
    <name type="scientific">Elysia chlorotica</name>
    <name type="common">Eastern emerald elysia</name>
    <name type="synonym">Sea slug</name>
    <dbReference type="NCBI Taxonomy" id="188477"/>
    <lineage>
        <taxon>Eukaryota</taxon>
        <taxon>Metazoa</taxon>
        <taxon>Spiralia</taxon>
        <taxon>Lophotrochozoa</taxon>
        <taxon>Mollusca</taxon>
        <taxon>Gastropoda</taxon>
        <taxon>Heterobranchia</taxon>
        <taxon>Euthyneura</taxon>
        <taxon>Panpulmonata</taxon>
        <taxon>Sacoglossa</taxon>
        <taxon>Placobranchoidea</taxon>
        <taxon>Plakobranchidae</taxon>
        <taxon>Elysia</taxon>
    </lineage>
</organism>
<feature type="compositionally biased region" description="Polar residues" evidence="11">
    <location>
        <begin position="281"/>
        <end position="290"/>
    </location>
</feature>
<evidence type="ECO:0000256" key="8">
    <source>
        <dbReference type="ARBA" id="ARBA00023121"/>
    </source>
</evidence>
<dbReference type="SMART" id="SM00312">
    <property type="entry name" value="PX"/>
    <property type="match status" value="1"/>
</dbReference>
<accession>A0A3S1BAG6</accession>
<dbReference type="STRING" id="188477.A0A3S1BAG6"/>
<keyword evidence="8" id="KW-0446">Lipid-binding</keyword>
<keyword evidence="4" id="KW-0813">Transport</keyword>
<comment type="caution">
    <text evidence="13">The sequence shown here is derived from an EMBL/GenBank/DDBJ whole genome shotgun (WGS) entry which is preliminary data.</text>
</comment>
<evidence type="ECO:0000256" key="4">
    <source>
        <dbReference type="ARBA" id="ARBA00022448"/>
    </source>
</evidence>
<evidence type="ECO:0000259" key="12">
    <source>
        <dbReference type="PROSITE" id="PS50195"/>
    </source>
</evidence>
<feature type="compositionally biased region" description="Basic and acidic residues" evidence="11">
    <location>
        <begin position="18"/>
        <end position="27"/>
    </location>
</feature>
<dbReference type="Pfam" id="PF00787">
    <property type="entry name" value="PX"/>
    <property type="match status" value="1"/>
</dbReference>
<evidence type="ECO:0000256" key="11">
    <source>
        <dbReference type="SAM" id="MobiDB-lite"/>
    </source>
</evidence>
<evidence type="ECO:0000256" key="2">
    <source>
        <dbReference type="ARBA" id="ARBA00004496"/>
    </source>
</evidence>
<dbReference type="PANTHER" id="PTHR46209:SF3">
    <property type="entry name" value="PX DOMAIN-CONTAINING PROTEIN"/>
    <property type="match status" value="1"/>
</dbReference>
<gene>
    <name evidence="13" type="ORF">EGW08_016296</name>
</gene>
<dbReference type="OrthoDB" id="5227681at2759"/>
<name>A0A3S1BAG6_ELYCH</name>
<evidence type="ECO:0000313" key="13">
    <source>
        <dbReference type="EMBL" id="RUS75950.1"/>
    </source>
</evidence>
<dbReference type="EMBL" id="RQTK01000698">
    <property type="protein sequence ID" value="RUS75950.1"/>
    <property type="molecule type" value="Genomic_DNA"/>
</dbReference>
<feature type="region of interest" description="Disordered" evidence="11">
    <location>
        <begin position="246"/>
        <end position="309"/>
    </location>
</feature>
<dbReference type="GO" id="GO:1901981">
    <property type="term" value="F:phosphatidylinositol phosphate binding"/>
    <property type="evidence" value="ECO:0007669"/>
    <property type="project" value="TreeGrafter"/>
</dbReference>
<dbReference type="Gene3D" id="3.30.1520.10">
    <property type="entry name" value="Phox-like domain"/>
    <property type="match status" value="1"/>
</dbReference>
<sequence length="309" mass="35129">MREIEGIEGSRPTVFNRVELRPKTMKDKRTKYHTKKDKNTPEVNKKENPTGSSQSDTAQTEAIPLPKIIVRDPVIHASWEHGKFTTYQICLRTEHPAFYLHVSAVRRRFSELLWLDDLLKTRNQIAALMPAPPPKRIFSDRFNEDLLRQRMKDMQTYLNKLLKFDEVLSDNAFHLFIQTDLSTAELTDYFDGKLPENIIQEAWANMGHFHSSSLLSKPLSEEPRELAMNEEDDGILSSSDDYAVASPSYSPISTGTSNNNNNNNNNKNNNNHSNKTGSNSDNASAYNSIGHNMENLVETSSSRATRDIA</sequence>
<evidence type="ECO:0000256" key="9">
    <source>
        <dbReference type="ARBA" id="ARBA00023136"/>
    </source>
</evidence>
<feature type="compositionally biased region" description="Low complexity" evidence="11">
    <location>
        <begin position="253"/>
        <end position="280"/>
    </location>
</feature>
<evidence type="ECO:0000313" key="14">
    <source>
        <dbReference type="Proteomes" id="UP000271974"/>
    </source>
</evidence>
<dbReference type="InterPro" id="IPR001683">
    <property type="entry name" value="PX_dom"/>
</dbReference>
<dbReference type="GO" id="GO:0006886">
    <property type="term" value="P:intracellular protein transport"/>
    <property type="evidence" value="ECO:0007669"/>
    <property type="project" value="InterPro"/>
</dbReference>
<evidence type="ECO:0000256" key="1">
    <source>
        <dbReference type="ARBA" id="ARBA00004177"/>
    </source>
</evidence>
<dbReference type="PANTHER" id="PTHR46209">
    <property type="entry name" value="PX DOMAIN-CONTAINING PROTEIN"/>
    <property type="match status" value="1"/>
</dbReference>
<dbReference type="GO" id="GO:0016050">
    <property type="term" value="P:vesicle organization"/>
    <property type="evidence" value="ECO:0007669"/>
    <property type="project" value="TreeGrafter"/>
</dbReference>
<dbReference type="GO" id="GO:0005768">
    <property type="term" value="C:endosome"/>
    <property type="evidence" value="ECO:0007669"/>
    <property type="project" value="UniProtKB-SubCell"/>
</dbReference>
<dbReference type="Proteomes" id="UP000271974">
    <property type="component" value="Unassembled WGS sequence"/>
</dbReference>
<comment type="subcellular location">
    <subcellularLocation>
        <location evidence="2">Cytoplasm</location>
    </subcellularLocation>
    <subcellularLocation>
        <location evidence="10">Endomembrane system</location>
        <topology evidence="10">Peripheral membrane protein</topology>
        <orientation evidence="10">Cytoplasmic side</orientation>
    </subcellularLocation>
    <subcellularLocation>
        <location evidence="1">Endosome</location>
    </subcellularLocation>
</comment>
<feature type="compositionally biased region" description="Polar residues" evidence="11">
    <location>
        <begin position="49"/>
        <end position="60"/>
    </location>
</feature>
<evidence type="ECO:0000256" key="5">
    <source>
        <dbReference type="ARBA" id="ARBA00022490"/>
    </source>
</evidence>
<evidence type="ECO:0000256" key="7">
    <source>
        <dbReference type="ARBA" id="ARBA00022927"/>
    </source>
</evidence>
<feature type="compositionally biased region" description="Basic and acidic residues" evidence="11">
    <location>
        <begin position="37"/>
        <end position="48"/>
    </location>
</feature>
<feature type="region of interest" description="Disordered" evidence="11">
    <location>
        <begin position="1"/>
        <end position="62"/>
    </location>
</feature>
<evidence type="ECO:0000256" key="3">
    <source>
        <dbReference type="ARBA" id="ARBA00010883"/>
    </source>
</evidence>